<dbReference type="PANTHER" id="PTHR43304:SF1">
    <property type="entry name" value="PAC DOMAIN-CONTAINING PROTEIN"/>
    <property type="match status" value="1"/>
</dbReference>
<dbReference type="InterPro" id="IPR013656">
    <property type="entry name" value="PAS_4"/>
</dbReference>
<dbReference type="PROSITE" id="PS50112">
    <property type="entry name" value="PAS"/>
    <property type="match status" value="2"/>
</dbReference>
<dbReference type="SMART" id="SM00091">
    <property type="entry name" value="PAS"/>
    <property type="match status" value="4"/>
</dbReference>
<keyword evidence="13" id="KW-0675">Receptor</keyword>
<dbReference type="InterPro" id="IPR013655">
    <property type="entry name" value="PAS_fold_3"/>
</dbReference>
<protein>
    <recommendedName>
        <fullName evidence="2">histidine kinase</fullName>
        <ecNumber evidence="2">2.7.13.3</ecNumber>
    </recommendedName>
</protein>
<organism evidence="16 17">
    <name type="scientific">Falsiroseomonas tokyonensis</name>
    <dbReference type="NCBI Taxonomy" id="430521"/>
    <lineage>
        <taxon>Bacteria</taxon>
        <taxon>Pseudomonadati</taxon>
        <taxon>Pseudomonadota</taxon>
        <taxon>Alphaproteobacteria</taxon>
        <taxon>Acetobacterales</taxon>
        <taxon>Roseomonadaceae</taxon>
        <taxon>Falsiroseomonas</taxon>
    </lineage>
</organism>
<evidence type="ECO:0000256" key="4">
    <source>
        <dbReference type="ARBA" id="ARBA00022553"/>
    </source>
</evidence>
<dbReference type="Pfam" id="PF08447">
    <property type="entry name" value="PAS_3"/>
    <property type="match status" value="3"/>
</dbReference>
<keyword evidence="10" id="KW-0418">Kinase</keyword>
<feature type="domain" description="PAC" evidence="15">
    <location>
        <begin position="134"/>
        <end position="186"/>
    </location>
</feature>
<keyword evidence="9" id="KW-0547">Nucleotide-binding</keyword>
<evidence type="ECO:0000313" key="17">
    <source>
        <dbReference type="Proteomes" id="UP001595420"/>
    </source>
</evidence>
<comment type="caution">
    <text evidence="16">The sequence shown here is derived from an EMBL/GenBank/DDBJ whole genome shotgun (WGS) entry which is preliminary data.</text>
</comment>
<keyword evidence="8" id="KW-0808">Transferase</keyword>
<evidence type="ECO:0000256" key="6">
    <source>
        <dbReference type="ARBA" id="ARBA00022630"/>
    </source>
</evidence>
<accession>A0ABV7BXQ3</accession>
<dbReference type="RefSeq" id="WP_216837335.1">
    <property type="nucleotide sequence ID" value="NZ_JAFNJS010000004.1"/>
</dbReference>
<dbReference type="InterPro" id="IPR022789">
    <property type="entry name" value="ParD"/>
</dbReference>
<feature type="domain" description="PAC" evidence="15">
    <location>
        <begin position="642"/>
        <end position="695"/>
    </location>
</feature>
<dbReference type="EC" id="2.7.13.3" evidence="2"/>
<keyword evidence="5" id="KW-0716">Sensory transduction</keyword>
<sequence>MAPRRTRNVSLTPQLDGLIDRLIARGGYRSSSEVVRAALRLLEAREASADAPADTPPAETEEAGFGLLAESLPAMLWMGDSSGRPIYMNLSLRAFWGVGPEEMVGFDWIGRLHPEDAARVAACFRQGRQTRTGFTVEARYRNAAGEWRLLRTEAEPRFAPDGTFFGLVGTNLDVTELRRTEQALRESEAQLRDLVATLDLSTLLVRELDGTIRFWAAGCQRLYGWAAEEAVGQPAHRLLQTEFPLPQAEIDSLLLRDGAWKGDLRQRRRDGSEVVVSVQMGLRRDAAGRPVAIAESLTDVTVLRRTEAGLSASEQRLRMAQEAAEIGIFDWDVQRRATSWSPEMFRLMAIDPATPPEACFDAWLDRVHPADRARAKAETVGFLARPGPLQIEYRLKLPDGSVRWMLGRGVVETDEAGRPRRMLGVNLDVTSLRRAEAKARQSEARQRALFHAAPFAVIVIDQATLDILEVNDRACADYGYTRAEFLRMNIGDIDILGNTPAIRERGRRSAVGPRTQEFEARHRLRNGQIRDVLVRVHGVDLDGRRVTYGAHFDITDRKAAEAALRGSDVRLRLALEAAEFGSWEYDIARDLGWRRGLLQDDFPQLAVDGFPLSAWVEPIHPAEREMVEGRLRAVCEGRSPRFEAEFRVPAPEGGWRWIASRGAVVETGPEGRPSMLAGVARDITESRQAAERQALLAREVDHRAKNALAVVLAALRLTKAPDLPSYTAAIEGRVSALARAQTLLADRQWEGAELETLLRGEVLPFLGGQRVSMQGPCVTLSPVVAQALAMTVHELATNAVKHGALSAADGEVRLEWCWSGGEPGRVLLLHWTETGGPPLAEPPLRRGFGSRVLEATVRSQLSGQITLDWRPEGLACRLELPLGRRR</sequence>
<gene>
    <name evidence="16" type="ORF">ACFOD3_15255</name>
</gene>
<dbReference type="NCBIfam" id="TIGR02606">
    <property type="entry name" value="antidote_CC2985"/>
    <property type="match status" value="1"/>
</dbReference>
<keyword evidence="6" id="KW-0285">Flavoprotein</keyword>
<dbReference type="InterPro" id="IPR000700">
    <property type="entry name" value="PAS-assoc_C"/>
</dbReference>
<evidence type="ECO:0000256" key="10">
    <source>
        <dbReference type="ARBA" id="ARBA00022777"/>
    </source>
</evidence>
<evidence type="ECO:0000256" key="9">
    <source>
        <dbReference type="ARBA" id="ARBA00022741"/>
    </source>
</evidence>
<evidence type="ECO:0000259" key="14">
    <source>
        <dbReference type="PROSITE" id="PS50112"/>
    </source>
</evidence>
<feature type="domain" description="PAS" evidence="14">
    <location>
        <begin position="187"/>
        <end position="233"/>
    </location>
</feature>
<feature type="domain" description="PAC" evidence="15">
    <location>
        <begin position="389"/>
        <end position="441"/>
    </location>
</feature>
<evidence type="ECO:0000256" key="2">
    <source>
        <dbReference type="ARBA" id="ARBA00012438"/>
    </source>
</evidence>
<dbReference type="PROSITE" id="PS50113">
    <property type="entry name" value="PAC"/>
    <property type="match status" value="4"/>
</dbReference>
<evidence type="ECO:0000256" key="12">
    <source>
        <dbReference type="ARBA" id="ARBA00022991"/>
    </source>
</evidence>
<keyword evidence="7" id="KW-0288">FMN</keyword>
<keyword evidence="17" id="KW-1185">Reference proteome</keyword>
<dbReference type="SMART" id="SM00911">
    <property type="entry name" value="HWE_HK"/>
    <property type="match status" value="1"/>
</dbReference>
<keyword evidence="12" id="KW-0157">Chromophore</keyword>
<evidence type="ECO:0000256" key="3">
    <source>
        <dbReference type="ARBA" id="ARBA00022543"/>
    </source>
</evidence>
<keyword evidence="3" id="KW-0600">Photoreceptor protein</keyword>
<dbReference type="InterPro" id="IPR001610">
    <property type="entry name" value="PAC"/>
</dbReference>
<keyword evidence="11" id="KW-0067">ATP-binding</keyword>
<evidence type="ECO:0000256" key="7">
    <source>
        <dbReference type="ARBA" id="ARBA00022643"/>
    </source>
</evidence>
<evidence type="ECO:0000256" key="13">
    <source>
        <dbReference type="ARBA" id="ARBA00023170"/>
    </source>
</evidence>
<evidence type="ECO:0000256" key="8">
    <source>
        <dbReference type="ARBA" id="ARBA00022679"/>
    </source>
</evidence>
<dbReference type="Pfam" id="PF08448">
    <property type="entry name" value="PAS_4"/>
    <property type="match status" value="1"/>
</dbReference>
<evidence type="ECO:0000256" key="11">
    <source>
        <dbReference type="ARBA" id="ARBA00022840"/>
    </source>
</evidence>
<dbReference type="CDD" id="cd22231">
    <property type="entry name" value="RHH_NikR_HicB-like"/>
    <property type="match status" value="1"/>
</dbReference>
<dbReference type="Pfam" id="PF13426">
    <property type="entry name" value="PAS_9"/>
    <property type="match status" value="1"/>
</dbReference>
<evidence type="ECO:0000256" key="1">
    <source>
        <dbReference type="ARBA" id="ARBA00000085"/>
    </source>
</evidence>
<dbReference type="Proteomes" id="UP001595420">
    <property type="component" value="Unassembled WGS sequence"/>
</dbReference>
<dbReference type="CDD" id="cd00130">
    <property type="entry name" value="PAS"/>
    <property type="match status" value="5"/>
</dbReference>
<dbReference type="InterPro" id="IPR000014">
    <property type="entry name" value="PAS"/>
</dbReference>
<dbReference type="SMART" id="SM00086">
    <property type="entry name" value="PAC"/>
    <property type="match status" value="5"/>
</dbReference>
<keyword evidence="4" id="KW-0597">Phosphoprotein</keyword>
<dbReference type="InterPro" id="IPR052162">
    <property type="entry name" value="Sensor_kinase/Photoreceptor"/>
</dbReference>
<comment type="catalytic activity">
    <reaction evidence="1">
        <text>ATP + protein L-histidine = ADP + protein N-phospho-L-histidine.</text>
        <dbReference type="EC" id="2.7.13.3"/>
    </reaction>
</comment>
<dbReference type="Pfam" id="PF07536">
    <property type="entry name" value="HWE_HK"/>
    <property type="match status" value="1"/>
</dbReference>
<feature type="domain" description="PAC" evidence="15">
    <location>
        <begin position="260"/>
        <end position="312"/>
    </location>
</feature>
<feature type="domain" description="PAS" evidence="14">
    <location>
        <begin position="61"/>
        <end position="131"/>
    </location>
</feature>
<proteinExistence type="predicted"/>
<dbReference type="InterPro" id="IPR011102">
    <property type="entry name" value="Sig_transdc_His_kinase_HWE"/>
</dbReference>
<name>A0ABV7BXQ3_9PROT</name>
<dbReference type="NCBIfam" id="TIGR00229">
    <property type="entry name" value="sensory_box"/>
    <property type="match status" value="4"/>
</dbReference>
<dbReference type="Pfam" id="PF03693">
    <property type="entry name" value="ParD_antitoxin"/>
    <property type="match status" value="1"/>
</dbReference>
<dbReference type="EMBL" id="JBHRSB010000004">
    <property type="protein sequence ID" value="MFC3001263.1"/>
    <property type="molecule type" value="Genomic_DNA"/>
</dbReference>
<dbReference type="PANTHER" id="PTHR43304">
    <property type="entry name" value="PHYTOCHROME-LIKE PROTEIN CPH1"/>
    <property type="match status" value="1"/>
</dbReference>
<evidence type="ECO:0000313" key="16">
    <source>
        <dbReference type="EMBL" id="MFC3001263.1"/>
    </source>
</evidence>
<evidence type="ECO:0000259" key="15">
    <source>
        <dbReference type="PROSITE" id="PS50113"/>
    </source>
</evidence>
<evidence type="ECO:0000256" key="5">
    <source>
        <dbReference type="ARBA" id="ARBA00022606"/>
    </source>
</evidence>
<reference evidence="17" key="1">
    <citation type="journal article" date="2019" name="Int. J. Syst. Evol. Microbiol.">
        <title>The Global Catalogue of Microorganisms (GCM) 10K type strain sequencing project: providing services to taxonomists for standard genome sequencing and annotation.</title>
        <authorList>
            <consortium name="The Broad Institute Genomics Platform"/>
            <consortium name="The Broad Institute Genome Sequencing Center for Infectious Disease"/>
            <person name="Wu L."/>
            <person name="Ma J."/>
        </authorList>
    </citation>
    <scope>NUCLEOTIDE SEQUENCE [LARGE SCALE GENOMIC DNA]</scope>
    <source>
        <strain evidence="17">CGMCC 1.16855</strain>
    </source>
</reference>